<gene>
    <name evidence="6" type="ORF">FIBSPDRAFT_932436</name>
</gene>
<evidence type="ECO:0000256" key="3">
    <source>
        <dbReference type="ARBA" id="ARBA00023295"/>
    </source>
</evidence>
<keyword evidence="3" id="KW-0326">Glycosidase</keyword>
<proteinExistence type="inferred from homology"/>
<evidence type="ECO:0000256" key="2">
    <source>
        <dbReference type="ARBA" id="ARBA00022801"/>
    </source>
</evidence>
<feature type="domain" description="Inosine/uridine-preferring nucleoside hydrolase" evidence="5">
    <location>
        <begin position="151"/>
        <end position="468"/>
    </location>
</feature>
<comment type="similarity">
    <text evidence="1">Belongs to the IUNH family.</text>
</comment>
<feature type="region of interest" description="Disordered" evidence="4">
    <location>
        <begin position="25"/>
        <end position="55"/>
    </location>
</feature>
<dbReference type="AlphaFoldDB" id="A0A166IUE0"/>
<keyword evidence="2" id="KW-0378">Hydrolase</keyword>
<organism evidence="6 7">
    <name type="scientific">Athelia psychrophila</name>
    <dbReference type="NCBI Taxonomy" id="1759441"/>
    <lineage>
        <taxon>Eukaryota</taxon>
        <taxon>Fungi</taxon>
        <taxon>Dikarya</taxon>
        <taxon>Basidiomycota</taxon>
        <taxon>Agaricomycotina</taxon>
        <taxon>Agaricomycetes</taxon>
        <taxon>Agaricomycetidae</taxon>
        <taxon>Atheliales</taxon>
        <taxon>Atheliaceae</taxon>
        <taxon>Athelia</taxon>
    </lineage>
</organism>
<dbReference type="CDD" id="cd02651">
    <property type="entry name" value="nuc_hydro_IU_UC_XIUA"/>
    <property type="match status" value="1"/>
</dbReference>
<evidence type="ECO:0000256" key="1">
    <source>
        <dbReference type="ARBA" id="ARBA00009176"/>
    </source>
</evidence>
<evidence type="ECO:0000313" key="6">
    <source>
        <dbReference type="EMBL" id="KZP20179.1"/>
    </source>
</evidence>
<dbReference type="GO" id="GO:0008477">
    <property type="term" value="F:purine nucleosidase activity"/>
    <property type="evidence" value="ECO:0007669"/>
    <property type="project" value="TreeGrafter"/>
</dbReference>
<evidence type="ECO:0000313" key="7">
    <source>
        <dbReference type="Proteomes" id="UP000076532"/>
    </source>
</evidence>
<sequence length="489" mass="52468">MMGADCLRRPVFNVMRFVAVSRTGTSKSRSIEAGSGQEEREELEEIEKRGPLEEDEDEELALLEEDEDEELVLVPVPGRGAVADFSLGGWGCNAEFGGPFSMWATKNTPNILPNDSSKDSLKHLEAETNCWTWWHSKSMWRSYKPRISTTMGHDDVIAILLALHSPEVALLGVSTVHGNASAHNTAHNAARCLEAFGAPAHVRVHPGATKPLLKPAKHDPEIHGADGLGGVLGLPAADSPSVQARFAVHPATHEPIRALDGIASAVRSALGRSEKVTIVSCGPLTNIALWVSVYPELIPGVEAFVFMGGGVGLGNRSAVAEYNILCDPEAAQIVLDVPVRKVMVPINVTHTAIATPAVLTRLLPPAAAKSGVRHTLATLIGFFAGAYDSTFGFSAGPPLHDALTIAYVARPELFALKRFRVDVELGGKHTSGETVVDVWDYGQCDESWGVGGKNCFVAQSVDVDAFFEMFFECVERCETASARGIELPH</sequence>
<dbReference type="Gene3D" id="3.90.245.10">
    <property type="entry name" value="Ribonucleoside hydrolase-like"/>
    <property type="match status" value="1"/>
</dbReference>
<name>A0A166IUE0_9AGAM</name>
<dbReference type="OrthoDB" id="432381at2759"/>
<dbReference type="Proteomes" id="UP000076532">
    <property type="component" value="Unassembled WGS sequence"/>
</dbReference>
<evidence type="ECO:0000256" key="4">
    <source>
        <dbReference type="SAM" id="MobiDB-lite"/>
    </source>
</evidence>
<reference evidence="6 7" key="1">
    <citation type="journal article" date="2016" name="Mol. Biol. Evol.">
        <title>Comparative Genomics of Early-Diverging Mushroom-Forming Fungi Provides Insights into the Origins of Lignocellulose Decay Capabilities.</title>
        <authorList>
            <person name="Nagy L.G."/>
            <person name="Riley R."/>
            <person name="Tritt A."/>
            <person name="Adam C."/>
            <person name="Daum C."/>
            <person name="Floudas D."/>
            <person name="Sun H."/>
            <person name="Yadav J.S."/>
            <person name="Pangilinan J."/>
            <person name="Larsson K.H."/>
            <person name="Matsuura K."/>
            <person name="Barry K."/>
            <person name="Labutti K."/>
            <person name="Kuo R."/>
            <person name="Ohm R.A."/>
            <person name="Bhattacharya S.S."/>
            <person name="Shirouzu T."/>
            <person name="Yoshinaga Y."/>
            <person name="Martin F.M."/>
            <person name="Grigoriev I.V."/>
            <person name="Hibbett D.S."/>
        </authorList>
    </citation>
    <scope>NUCLEOTIDE SEQUENCE [LARGE SCALE GENOMIC DNA]</scope>
    <source>
        <strain evidence="6 7">CBS 109695</strain>
    </source>
</reference>
<dbReference type="STRING" id="436010.A0A166IUE0"/>
<dbReference type="GO" id="GO:0005829">
    <property type="term" value="C:cytosol"/>
    <property type="evidence" value="ECO:0007669"/>
    <property type="project" value="TreeGrafter"/>
</dbReference>
<dbReference type="InterPro" id="IPR036452">
    <property type="entry name" value="Ribo_hydro-like"/>
</dbReference>
<dbReference type="PANTHER" id="PTHR12304">
    <property type="entry name" value="INOSINE-URIDINE PREFERRING NUCLEOSIDE HYDROLASE"/>
    <property type="match status" value="1"/>
</dbReference>
<dbReference type="GO" id="GO:0006152">
    <property type="term" value="P:purine nucleoside catabolic process"/>
    <property type="evidence" value="ECO:0007669"/>
    <property type="project" value="TreeGrafter"/>
</dbReference>
<evidence type="ECO:0000259" key="5">
    <source>
        <dbReference type="Pfam" id="PF01156"/>
    </source>
</evidence>
<accession>A0A166IUE0</accession>
<protein>
    <recommendedName>
        <fullName evidence="5">Inosine/uridine-preferring nucleoside hydrolase domain-containing protein</fullName>
    </recommendedName>
</protein>
<dbReference type="InterPro" id="IPR023186">
    <property type="entry name" value="IUNH"/>
</dbReference>
<dbReference type="PANTHER" id="PTHR12304:SF4">
    <property type="entry name" value="URIDINE NUCLEOSIDASE"/>
    <property type="match status" value="1"/>
</dbReference>
<dbReference type="InterPro" id="IPR001910">
    <property type="entry name" value="Inosine/uridine_hydrolase_dom"/>
</dbReference>
<dbReference type="EMBL" id="KV417557">
    <property type="protein sequence ID" value="KZP20179.1"/>
    <property type="molecule type" value="Genomic_DNA"/>
</dbReference>
<keyword evidence="7" id="KW-1185">Reference proteome</keyword>
<dbReference type="Pfam" id="PF01156">
    <property type="entry name" value="IU_nuc_hydro"/>
    <property type="match status" value="1"/>
</dbReference>
<dbReference type="SUPFAM" id="SSF53590">
    <property type="entry name" value="Nucleoside hydrolase"/>
    <property type="match status" value="1"/>
</dbReference>